<keyword evidence="3" id="KW-1185">Reference proteome</keyword>
<comment type="caution">
    <text evidence="2">The sequence shown here is derived from an EMBL/GenBank/DDBJ whole genome shotgun (WGS) entry which is preliminary data.</text>
</comment>
<dbReference type="AlphaFoldDB" id="A0A843U8D8"/>
<feature type="compositionally biased region" description="Basic and acidic residues" evidence="1">
    <location>
        <begin position="15"/>
        <end position="26"/>
    </location>
</feature>
<protein>
    <submittedName>
        <fullName evidence="2">Uncharacterized protein</fullName>
    </submittedName>
</protein>
<evidence type="ECO:0000256" key="1">
    <source>
        <dbReference type="SAM" id="MobiDB-lite"/>
    </source>
</evidence>
<proteinExistence type="predicted"/>
<accession>A0A843U8D8</accession>
<dbReference type="Proteomes" id="UP000652761">
    <property type="component" value="Unassembled WGS sequence"/>
</dbReference>
<reference evidence="2" key="1">
    <citation type="submission" date="2017-07" db="EMBL/GenBank/DDBJ databases">
        <title>Taro Niue Genome Assembly and Annotation.</title>
        <authorList>
            <person name="Atibalentja N."/>
            <person name="Keating K."/>
            <person name="Fields C.J."/>
        </authorList>
    </citation>
    <scope>NUCLEOTIDE SEQUENCE</scope>
    <source>
        <strain evidence="2">Niue_2</strain>
        <tissue evidence="2">Leaf</tissue>
    </source>
</reference>
<dbReference type="EMBL" id="NMUH01000380">
    <property type="protein sequence ID" value="MQL78064.1"/>
    <property type="molecule type" value="Genomic_DNA"/>
</dbReference>
<evidence type="ECO:0000313" key="2">
    <source>
        <dbReference type="EMBL" id="MQL78064.1"/>
    </source>
</evidence>
<feature type="region of interest" description="Disordered" evidence="1">
    <location>
        <begin position="1"/>
        <end position="71"/>
    </location>
</feature>
<gene>
    <name evidence="2" type="ORF">Taro_010487</name>
</gene>
<evidence type="ECO:0000313" key="3">
    <source>
        <dbReference type="Proteomes" id="UP000652761"/>
    </source>
</evidence>
<sequence>MYRTLKTRRTGQSVAERKARHADGKQGWRRPRRRRGQEATCSREQFSDGVHSIADRERKRETTGVFFREED</sequence>
<organism evidence="2 3">
    <name type="scientific">Colocasia esculenta</name>
    <name type="common">Wild taro</name>
    <name type="synonym">Arum esculentum</name>
    <dbReference type="NCBI Taxonomy" id="4460"/>
    <lineage>
        <taxon>Eukaryota</taxon>
        <taxon>Viridiplantae</taxon>
        <taxon>Streptophyta</taxon>
        <taxon>Embryophyta</taxon>
        <taxon>Tracheophyta</taxon>
        <taxon>Spermatophyta</taxon>
        <taxon>Magnoliopsida</taxon>
        <taxon>Liliopsida</taxon>
        <taxon>Araceae</taxon>
        <taxon>Aroideae</taxon>
        <taxon>Colocasieae</taxon>
        <taxon>Colocasia</taxon>
    </lineage>
</organism>
<name>A0A843U8D8_COLES</name>
<feature type="compositionally biased region" description="Basic and acidic residues" evidence="1">
    <location>
        <begin position="53"/>
        <end position="62"/>
    </location>
</feature>